<protein>
    <recommendedName>
        <fullName evidence="1">F-box domain-containing protein</fullName>
    </recommendedName>
</protein>
<dbReference type="Proteomes" id="UP000799441">
    <property type="component" value="Unassembled WGS sequence"/>
</dbReference>
<dbReference type="EMBL" id="MU003769">
    <property type="protein sequence ID" value="KAF2724883.1"/>
    <property type="molecule type" value="Genomic_DNA"/>
</dbReference>
<name>A0A9P4QFW7_9PEZI</name>
<dbReference type="PROSITE" id="PS50181">
    <property type="entry name" value="FBOX"/>
    <property type="match status" value="1"/>
</dbReference>
<accession>A0A9P4QFW7</accession>
<dbReference type="SUPFAM" id="SSF81383">
    <property type="entry name" value="F-box domain"/>
    <property type="match status" value="1"/>
</dbReference>
<dbReference type="InterPro" id="IPR001810">
    <property type="entry name" value="F-box_dom"/>
</dbReference>
<dbReference type="AlphaFoldDB" id="A0A9P4QFW7"/>
<evidence type="ECO:0000313" key="3">
    <source>
        <dbReference type="Proteomes" id="UP000799441"/>
    </source>
</evidence>
<keyword evidence="3" id="KW-1185">Reference proteome</keyword>
<gene>
    <name evidence="2" type="ORF">K431DRAFT_300300</name>
</gene>
<feature type="domain" description="F-box" evidence="1">
    <location>
        <begin position="18"/>
        <end position="70"/>
    </location>
</feature>
<comment type="caution">
    <text evidence="2">The sequence shown here is derived from an EMBL/GenBank/DDBJ whole genome shotgun (WGS) entry which is preliminary data.</text>
</comment>
<proteinExistence type="predicted"/>
<organism evidence="2 3">
    <name type="scientific">Polychaeton citri CBS 116435</name>
    <dbReference type="NCBI Taxonomy" id="1314669"/>
    <lineage>
        <taxon>Eukaryota</taxon>
        <taxon>Fungi</taxon>
        <taxon>Dikarya</taxon>
        <taxon>Ascomycota</taxon>
        <taxon>Pezizomycotina</taxon>
        <taxon>Dothideomycetes</taxon>
        <taxon>Dothideomycetidae</taxon>
        <taxon>Capnodiales</taxon>
        <taxon>Capnodiaceae</taxon>
        <taxon>Polychaeton</taxon>
    </lineage>
</organism>
<evidence type="ECO:0000259" key="1">
    <source>
        <dbReference type="PROSITE" id="PS50181"/>
    </source>
</evidence>
<evidence type="ECO:0000313" key="2">
    <source>
        <dbReference type="EMBL" id="KAF2724883.1"/>
    </source>
</evidence>
<sequence length="449" mass="51478">MVFQHSGRRRRTARVSRSFDVKRLPDEIILNILEELPTPDLWAVRLTHPRLAPSASTLIQDRLKRLYVHPSITNLRRVIKFCDHPFFRQEVVEVVMLTKAPISSTTSSLEKQAGGCTALYKPWNGCRQGSDGKIHEMQKFYNSDGREFYRPLIDALRNLPKFYKLSFNSKCREPGFCAVFDSKVESHSLKSLQKPEDTDPTPTLTQYFKDYRTSSRRMSPDSRTDIFILLSVLSIIRPGGNNIEELSLGLELPHSQTPFFEAAALNESAQFTHIMSLTLAINRGWEKQAWHLFCRNAISKCQSLQRLRIEYQPNRATAKLQLERSTKTLLEMVPSTLTRLELAALKLDVCSGRAHQASQRSFHLIRLDFDLLGFLRKRPQITHLTLDDIVLPASDYERLITVMRESKSMSGNVILSRKTVGIALLGLYEEVAERLQAKNDQGVWEFVCK</sequence>
<dbReference type="OrthoDB" id="3635797at2759"/>
<reference evidence="2" key="1">
    <citation type="journal article" date="2020" name="Stud. Mycol.">
        <title>101 Dothideomycetes genomes: a test case for predicting lifestyles and emergence of pathogens.</title>
        <authorList>
            <person name="Haridas S."/>
            <person name="Albert R."/>
            <person name="Binder M."/>
            <person name="Bloem J."/>
            <person name="Labutti K."/>
            <person name="Salamov A."/>
            <person name="Andreopoulos B."/>
            <person name="Baker S."/>
            <person name="Barry K."/>
            <person name="Bills G."/>
            <person name="Bluhm B."/>
            <person name="Cannon C."/>
            <person name="Castanera R."/>
            <person name="Culley D."/>
            <person name="Daum C."/>
            <person name="Ezra D."/>
            <person name="Gonzalez J."/>
            <person name="Henrissat B."/>
            <person name="Kuo A."/>
            <person name="Liang C."/>
            <person name="Lipzen A."/>
            <person name="Lutzoni F."/>
            <person name="Magnuson J."/>
            <person name="Mondo S."/>
            <person name="Nolan M."/>
            <person name="Ohm R."/>
            <person name="Pangilinan J."/>
            <person name="Park H.-J."/>
            <person name="Ramirez L."/>
            <person name="Alfaro M."/>
            <person name="Sun H."/>
            <person name="Tritt A."/>
            <person name="Yoshinaga Y."/>
            <person name="Zwiers L.-H."/>
            <person name="Turgeon B."/>
            <person name="Goodwin S."/>
            <person name="Spatafora J."/>
            <person name="Crous P."/>
            <person name="Grigoriev I."/>
        </authorList>
    </citation>
    <scope>NUCLEOTIDE SEQUENCE</scope>
    <source>
        <strain evidence="2">CBS 116435</strain>
    </source>
</reference>
<dbReference type="InterPro" id="IPR036047">
    <property type="entry name" value="F-box-like_dom_sf"/>
</dbReference>